<dbReference type="EMBL" id="JACEEZ010012639">
    <property type="protein sequence ID" value="KAG0720568.1"/>
    <property type="molecule type" value="Genomic_DNA"/>
</dbReference>
<proteinExistence type="predicted"/>
<keyword evidence="3" id="KW-1185">Reference proteome</keyword>
<evidence type="ECO:0000256" key="1">
    <source>
        <dbReference type="SAM" id="MobiDB-lite"/>
    </source>
</evidence>
<evidence type="ECO:0000313" key="2">
    <source>
        <dbReference type="EMBL" id="KAG0720568.1"/>
    </source>
</evidence>
<comment type="caution">
    <text evidence="2">The sequence shown here is derived from an EMBL/GenBank/DDBJ whole genome shotgun (WGS) entry which is preliminary data.</text>
</comment>
<feature type="compositionally biased region" description="Low complexity" evidence="1">
    <location>
        <begin position="23"/>
        <end position="36"/>
    </location>
</feature>
<feature type="region of interest" description="Disordered" evidence="1">
    <location>
        <begin position="1"/>
        <end position="38"/>
    </location>
</feature>
<feature type="region of interest" description="Disordered" evidence="1">
    <location>
        <begin position="67"/>
        <end position="102"/>
    </location>
</feature>
<reference evidence="2" key="1">
    <citation type="submission" date="2020-07" db="EMBL/GenBank/DDBJ databases">
        <title>The High-quality genome of the commercially important snow crab, Chionoecetes opilio.</title>
        <authorList>
            <person name="Jeong J.-H."/>
            <person name="Ryu S."/>
        </authorList>
    </citation>
    <scope>NUCLEOTIDE SEQUENCE</scope>
    <source>
        <strain evidence="2">MADBK_172401_WGS</strain>
        <tissue evidence="2">Digestive gland</tissue>
    </source>
</reference>
<dbReference type="Proteomes" id="UP000770661">
    <property type="component" value="Unassembled WGS sequence"/>
</dbReference>
<feature type="compositionally biased region" description="Polar residues" evidence="1">
    <location>
        <begin position="1"/>
        <end position="14"/>
    </location>
</feature>
<dbReference type="AlphaFoldDB" id="A0A8J4Y5H6"/>
<name>A0A8J4Y5H6_CHIOP</name>
<evidence type="ECO:0000313" key="3">
    <source>
        <dbReference type="Proteomes" id="UP000770661"/>
    </source>
</evidence>
<sequence>MAKIENPTQLTQHSHMAYNIDGASSSAPSQASAVSSETLGRIHQENLPTTLLKNNFIIGNDMRELLGTSTKTGWDGDHVPEKMAEEENPDSIHLTRPSPKKS</sequence>
<organism evidence="2 3">
    <name type="scientific">Chionoecetes opilio</name>
    <name type="common">Atlantic snow crab</name>
    <name type="synonym">Cancer opilio</name>
    <dbReference type="NCBI Taxonomy" id="41210"/>
    <lineage>
        <taxon>Eukaryota</taxon>
        <taxon>Metazoa</taxon>
        <taxon>Ecdysozoa</taxon>
        <taxon>Arthropoda</taxon>
        <taxon>Crustacea</taxon>
        <taxon>Multicrustacea</taxon>
        <taxon>Malacostraca</taxon>
        <taxon>Eumalacostraca</taxon>
        <taxon>Eucarida</taxon>
        <taxon>Decapoda</taxon>
        <taxon>Pleocyemata</taxon>
        <taxon>Brachyura</taxon>
        <taxon>Eubrachyura</taxon>
        <taxon>Majoidea</taxon>
        <taxon>Majidae</taxon>
        <taxon>Chionoecetes</taxon>
    </lineage>
</organism>
<feature type="compositionally biased region" description="Basic and acidic residues" evidence="1">
    <location>
        <begin position="74"/>
        <end position="85"/>
    </location>
</feature>
<accession>A0A8J4Y5H6</accession>
<protein>
    <submittedName>
        <fullName evidence="2">Uncharacterized protein</fullName>
    </submittedName>
</protein>
<gene>
    <name evidence="2" type="ORF">GWK47_048232</name>
</gene>